<feature type="non-terminal residue" evidence="1">
    <location>
        <position position="1"/>
    </location>
</feature>
<proteinExistence type="predicted"/>
<reference evidence="1" key="1">
    <citation type="submission" date="2018-05" db="EMBL/GenBank/DDBJ databases">
        <authorList>
            <person name="Lanie J.A."/>
            <person name="Ng W.-L."/>
            <person name="Kazmierczak K.M."/>
            <person name="Andrzejewski T.M."/>
            <person name="Davidsen T.M."/>
            <person name="Wayne K.J."/>
            <person name="Tettelin H."/>
            <person name="Glass J.I."/>
            <person name="Rusch D."/>
            <person name="Podicherti R."/>
            <person name="Tsui H.-C.T."/>
            <person name="Winkler M.E."/>
        </authorList>
    </citation>
    <scope>NUCLEOTIDE SEQUENCE</scope>
</reference>
<accession>A0A382ZJK3</accession>
<protein>
    <submittedName>
        <fullName evidence="1">Uncharacterized protein</fullName>
    </submittedName>
</protein>
<name>A0A382ZJK3_9ZZZZ</name>
<feature type="non-terminal residue" evidence="1">
    <location>
        <position position="27"/>
    </location>
</feature>
<dbReference type="EMBL" id="UINC01184307">
    <property type="protein sequence ID" value="SVD95460.1"/>
    <property type="molecule type" value="Genomic_DNA"/>
</dbReference>
<organism evidence="1">
    <name type="scientific">marine metagenome</name>
    <dbReference type="NCBI Taxonomy" id="408172"/>
    <lineage>
        <taxon>unclassified sequences</taxon>
        <taxon>metagenomes</taxon>
        <taxon>ecological metagenomes</taxon>
    </lineage>
</organism>
<evidence type="ECO:0000313" key="1">
    <source>
        <dbReference type="EMBL" id="SVD95460.1"/>
    </source>
</evidence>
<dbReference type="AlphaFoldDB" id="A0A382ZJK3"/>
<sequence>VSSYWFTIGDAFSPEVELRWDKVAPSP</sequence>
<gene>
    <name evidence="1" type="ORF">METZ01_LOCUS448314</name>
</gene>